<evidence type="ECO:0000259" key="5">
    <source>
        <dbReference type="Pfam" id="PF08585"/>
    </source>
</evidence>
<dbReference type="Pfam" id="PF16099">
    <property type="entry name" value="RMI1_C"/>
    <property type="match status" value="1"/>
</dbReference>
<proteinExistence type="inferred from homology"/>
<accession>A0AAV2G7B8</accession>
<dbReference type="FunFam" id="2.40.50.770:FF:000004">
    <property type="entry name" value="RecQ-mediated instability protein (DUF1767)"/>
    <property type="match status" value="1"/>
</dbReference>
<protein>
    <recommendedName>
        <fullName evidence="2">RecQ-mediated genome instability protein 1</fullName>
    </recommendedName>
    <alternativeName>
        <fullName evidence="3">BLM-associated protein of 75 kDa homolog</fullName>
    </alternativeName>
</protein>
<reference evidence="7 8" key="1">
    <citation type="submission" date="2024-04" db="EMBL/GenBank/DDBJ databases">
        <authorList>
            <person name="Fracassetti M."/>
        </authorList>
    </citation>
    <scope>NUCLEOTIDE SEQUENCE [LARGE SCALE GENOMIC DNA]</scope>
</reference>
<feature type="region of interest" description="Disordered" evidence="4">
    <location>
        <begin position="320"/>
        <end position="356"/>
    </location>
</feature>
<gene>
    <name evidence="7" type="ORF">LTRI10_LOCUS45490</name>
</gene>
<feature type="compositionally biased region" description="Acidic residues" evidence="4">
    <location>
        <begin position="67"/>
        <end position="76"/>
    </location>
</feature>
<dbReference type="InterPro" id="IPR013894">
    <property type="entry name" value="RMI1_OB"/>
</dbReference>
<name>A0AAV2G7B8_9ROSI</name>
<evidence type="ECO:0000259" key="6">
    <source>
        <dbReference type="Pfam" id="PF16099"/>
    </source>
</evidence>
<dbReference type="GO" id="GO:0000724">
    <property type="term" value="P:double-strand break repair via homologous recombination"/>
    <property type="evidence" value="ECO:0007669"/>
    <property type="project" value="TreeGrafter"/>
</dbReference>
<evidence type="ECO:0000313" key="8">
    <source>
        <dbReference type="Proteomes" id="UP001497516"/>
    </source>
</evidence>
<dbReference type="Pfam" id="PF08585">
    <property type="entry name" value="RMI1_N_C"/>
    <property type="match status" value="1"/>
</dbReference>
<dbReference type="GO" id="GO:0000166">
    <property type="term" value="F:nucleotide binding"/>
    <property type="evidence" value="ECO:0007669"/>
    <property type="project" value="InterPro"/>
</dbReference>
<dbReference type="PANTHER" id="PTHR14790:SF15">
    <property type="entry name" value="RECQ-MEDIATED GENOME INSTABILITY PROTEIN 1"/>
    <property type="match status" value="1"/>
</dbReference>
<dbReference type="GO" id="GO:0031422">
    <property type="term" value="C:RecQ family helicase-topoisomerase III complex"/>
    <property type="evidence" value="ECO:0007669"/>
    <property type="project" value="TreeGrafter"/>
</dbReference>
<dbReference type="InterPro" id="IPR042470">
    <property type="entry name" value="RMI1_N_C_sf"/>
</dbReference>
<dbReference type="Gene3D" id="2.40.50.770">
    <property type="entry name" value="RecQ-mediated genome instability protein Rmi1, C-terminal domain"/>
    <property type="match status" value="1"/>
</dbReference>
<feature type="domain" description="RecQ mediated genome instability protein 1 OB-fold" evidence="5">
    <location>
        <begin position="173"/>
        <end position="283"/>
    </location>
</feature>
<evidence type="ECO:0000256" key="4">
    <source>
        <dbReference type="SAM" id="MobiDB-lite"/>
    </source>
</evidence>
<organism evidence="7 8">
    <name type="scientific">Linum trigynum</name>
    <dbReference type="NCBI Taxonomy" id="586398"/>
    <lineage>
        <taxon>Eukaryota</taxon>
        <taxon>Viridiplantae</taxon>
        <taxon>Streptophyta</taxon>
        <taxon>Embryophyta</taxon>
        <taxon>Tracheophyta</taxon>
        <taxon>Spermatophyta</taxon>
        <taxon>Magnoliopsida</taxon>
        <taxon>eudicotyledons</taxon>
        <taxon>Gunneridae</taxon>
        <taxon>Pentapetalae</taxon>
        <taxon>rosids</taxon>
        <taxon>fabids</taxon>
        <taxon>Malpighiales</taxon>
        <taxon>Linaceae</taxon>
        <taxon>Linum</taxon>
    </lineage>
</organism>
<evidence type="ECO:0000256" key="1">
    <source>
        <dbReference type="ARBA" id="ARBA00006395"/>
    </source>
</evidence>
<feature type="compositionally biased region" description="Polar residues" evidence="4">
    <location>
        <begin position="447"/>
        <end position="464"/>
    </location>
</feature>
<dbReference type="InterPro" id="IPR032199">
    <property type="entry name" value="RMI1_C"/>
</dbReference>
<feature type="region of interest" description="Disordered" evidence="4">
    <location>
        <begin position="1"/>
        <end position="115"/>
    </location>
</feature>
<dbReference type="Proteomes" id="UP001497516">
    <property type="component" value="Chromosome 8"/>
</dbReference>
<sequence length="710" mass="76468">MLRRRLVLSDDEDEEHKNPLGLPSSLPPPQWEEADLHDPEIEAGLPQPAVNYQNPNPNFSEPVVPLSDEEFVDVSDDTSSASPPPEAVSSNASENQQQQPQPQPPPAPEESFGCPVGDVLSRMGLRLKREWLDSCLGGLGSSVQHLDVTGKARHCFDKFLISNMNYCGAGVLPLNVAAMHLVDLPGPFVLQVDEIVNMSAPLKARYEDAHCGLKRCLKLSMTDGVQRVFGIEYRPIRDLKVLAPAGFKMALRNVHVRRGLLMLVPEVLEILGGMVEELDGARQRLVEEVNKPPRGKRARAGVNPPLATRGTLAAWPISGINDQGNTTNGSDNSLGTSTSTINPGLANERNDRSANVAGCSNVPTNCSRSSAHSTLHTAIPFSGGGSNNHINISRSQNPSTVQRAISASINVPSGSNNSSNVSRSTNPNSASSSNFSGGSNRPVDAFRSTNPSTIQTGGPSQPHDQGNRLVTLRTNSSQCTTNGHDNGRAGLCAASLSDRVVSEVEGMHIDASSPVLRESAASDQEDTLMVDELEHPLILSGDRKIPFTYLASLSAKWASTRMKSSVQGKIKCLITGVKGFQYRQRETYDLRIYVDDGSLISEILVHHNVVNKAIGYSPIEVTSALSSKDAKRVGDMKDTMRQFQVLLANFEGTMLVEMNGTSSVPVALELDQGSPPADAWLLMERLNKFPSPSQQTAAHHTASETITISP</sequence>
<feature type="compositionally biased region" description="Polar residues" evidence="4">
    <location>
        <begin position="50"/>
        <end position="59"/>
    </location>
</feature>
<feature type="compositionally biased region" description="Low complexity" evidence="4">
    <location>
        <begin position="408"/>
        <end position="442"/>
    </location>
</feature>
<evidence type="ECO:0000256" key="2">
    <source>
        <dbReference type="ARBA" id="ARBA00018987"/>
    </source>
</evidence>
<dbReference type="GO" id="GO:0000712">
    <property type="term" value="P:resolution of meiotic recombination intermediates"/>
    <property type="evidence" value="ECO:0007669"/>
    <property type="project" value="TreeGrafter"/>
</dbReference>
<dbReference type="EMBL" id="OZ034821">
    <property type="protein sequence ID" value="CAL1405718.1"/>
    <property type="molecule type" value="Genomic_DNA"/>
</dbReference>
<comment type="similarity">
    <text evidence="1">Belongs to the RMI1 family.</text>
</comment>
<feature type="domain" description="RecQ-mediated genome instability protein 1 C-terminal OB-fold" evidence="6">
    <location>
        <begin position="546"/>
        <end position="686"/>
    </location>
</feature>
<keyword evidence="8" id="KW-1185">Reference proteome</keyword>
<feature type="compositionally biased region" description="Polar residues" evidence="4">
    <location>
        <begin position="387"/>
        <end position="407"/>
    </location>
</feature>
<feature type="compositionally biased region" description="Low complexity" evidence="4">
    <location>
        <begin position="87"/>
        <end position="100"/>
    </location>
</feature>
<evidence type="ECO:0000313" key="7">
    <source>
        <dbReference type="EMBL" id="CAL1405718.1"/>
    </source>
</evidence>
<dbReference type="PANTHER" id="PTHR14790">
    <property type="entry name" value="RECQ-MEDIATED GENOME INSTABILITY PROTEIN 1 RMI1"/>
    <property type="match status" value="1"/>
</dbReference>
<dbReference type="SMART" id="SM01161">
    <property type="entry name" value="DUF1767"/>
    <property type="match status" value="1"/>
</dbReference>
<evidence type="ECO:0000256" key="3">
    <source>
        <dbReference type="ARBA" id="ARBA00077519"/>
    </source>
</evidence>
<dbReference type="GO" id="GO:0016604">
    <property type="term" value="C:nuclear body"/>
    <property type="evidence" value="ECO:0007669"/>
    <property type="project" value="TreeGrafter"/>
</dbReference>
<feature type="region of interest" description="Disordered" evidence="4">
    <location>
        <begin position="377"/>
        <end position="467"/>
    </location>
</feature>
<feature type="compositionally biased region" description="Polar residues" evidence="4">
    <location>
        <begin position="320"/>
        <end position="342"/>
    </location>
</feature>
<dbReference type="AlphaFoldDB" id="A0AAV2G7B8"/>
<feature type="region of interest" description="Disordered" evidence="4">
    <location>
        <begin position="691"/>
        <end position="710"/>
    </location>
</feature>